<dbReference type="OrthoDB" id="674604at2759"/>
<evidence type="ECO:0000259" key="2">
    <source>
        <dbReference type="Pfam" id="PF26640"/>
    </source>
</evidence>
<dbReference type="STRING" id="685588.A0A067S9G4"/>
<sequence length="448" mass="50795">MRLLNVNNIELEEFLDERHCPSYAILSHTWGQGEVSLHDLSKPNVTSMAGYRKIEECCKVAKEDGFRYVWIDTCCIDKTSSAELSEAINSMYKWYERSTVCYVYLFDMPPDDNPGAEESKFSECRWFTRGWTLQELLAPNSVVFYNRDWVDIGTKDSLSEKLSMVTSIPCKVLQSEQPLDDICIAQRMSWAALRETTRVEDAAYSLMGVFNVNMPTLYGEGSKAFIRLQLEIMKDSDDHTIFAWVTPPSRPSQLSTIPGIGKAVKAATDLRGLEVGLIANSPQTFQYSQRVRRKTVPGTVNPFSITNEGLHIKLPLVQLPDRMLHASTAVPAFQAILSCEIEDQAGQLVIYLRRDRKGSYTRIDPNHCHPAHCLDFDPPTPTDIYVRAINVRSAIVPRDLRYHSHYTCHIALNSLGTPEFKVSEVYCDRAMTLRGPSLTGCIPQRKFF</sequence>
<dbReference type="PANTHER" id="PTHR10622">
    <property type="entry name" value="HET DOMAIN-CONTAINING PROTEIN"/>
    <property type="match status" value="1"/>
</dbReference>
<evidence type="ECO:0000313" key="3">
    <source>
        <dbReference type="EMBL" id="KDR66597.1"/>
    </source>
</evidence>
<dbReference type="PANTHER" id="PTHR10622:SF10">
    <property type="entry name" value="HET DOMAIN-CONTAINING PROTEIN"/>
    <property type="match status" value="1"/>
</dbReference>
<evidence type="ECO:0000259" key="1">
    <source>
        <dbReference type="Pfam" id="PF06985"/>
    </source>
</evidence>
<dbReference type="EMBL" id="KL142422">
    <property type="protein sequence ID" value="KDR66597.1"/>
    <property type="molecule type" value="Genomic_DNA"/>
</dbReference>
<keyword evidence="4" id="KW-1185">Reference proteome</keyword>
<name>A0A067S9G4_GALM3</name>
<dbReference type="Pfam" id="PF26640">
    <property type="entry name" value="DUF8212"/>
    <property type="match status" value="1"/>
</dbReference>
<organism evidence="3 4">
    <name type="scientific">Galerina marginata (strain CBS 339.88)</name>
    <dbReference type="NCBI Taxonomy" id="685588"/>
    <lineage>
        <taxon>Eukaryota</taxon>
        <taxon>Fungi</taxon>
        <taxon>Dikarya</taxon>
        <taxon>Basidiomycota</taxon>
        <taxon>Agaricomycotina</taxon>
        <taxon>Agaricomycetes</taxon>
        <taxon>Agaricomycetidae</taxon>
        <taxon>Agaricales</taxon>
        <taxon>Agaricineae</taxon>
        <taxon>Strophariaceae</taxon>
        <taxon>Galerina</taxon>
    </lineage>
</organism>
<feature type="domain" description="Heterokaryon incompatibility" evidence="1">
    <location>
        <begin position="23"/>
        <end position="108"/>
    </location>
</feature>
<reference evidence="4" key="1">
    <citation type="journal article" date="2014" name="Proc. Natl. Acad. Sci. U.S.A.">
        <title>Extensive sampling of basidiomycete genomes demonstrates inadequacy of the white-rot/brown-rot paradigm for wood decay fungi.</title>
        <authorList>
            <person name="Riley R."/>
            <person name="Salamov A.A."/>
            <person name="Brown D.W."/>
            <person name="Nagy L.G."/>
            <person name="Floudas D."/>
            <person name="Held B.W."/>
            <person name="Levasseur A."/>
            <person name="Lombard V."/>
            <person name="Morin E."/>
            <person name="Otillar R."/>
            <person name="Lindquist E.A."/>
            <person name="Sun H."/>
            <person name="LaButti K.M."/>
            <person name="Schmutz J."/>
            <person name="Jabbour D."/>
            <person name="Luo H."/>
            <person name="Baker S.E."/>
            <person name="Pisabarro A.G."/>
            <person name="Walton J.D."/>
            <person name="Blanchette R.A."/>
            <person name="Henrissat B."/>
            <person name="Martin F."/>
            <person name="Cullen D."/>
            <person name="Hibbett D.S."/>
            <person name="Grigoriev I.V."/>
        </authorList>
    </citation>
    <scope>NUCLEOTIDE SEQUENCE [LARGE SCALE GENOMIC DNA]</scope>
    <source>
        <strain evidence="4">CBS 339.88</strain>
    </source>
</reference>
<feature type="domain" description="DUF8212" evidence="2">
    <location>
        <begin position="223"/>
        <end position="348"/>
    </location>
</feature>
<dbReference type="AlphaFoldDB" id="A0A067S9G4"/>
<dbReference type="Pfam" id="PF06985">
    <property type="entry name" value="HET"/>
    <property type="match status" value="1"/>
</dbReference>
<gene>
    <name evidence="3" type="ORF">GALMADRAFT_1147294</name>
</gene>
<dbReference type="InterPro" id="IPR058525">
    <property type="entry name" value="DUF8212"/>
</dbReference>
<accession>A0A067S9G4</accession>
<dbReference type="InterPro" id="IPR010730">
    <property type="entry name" value="HET"/>
</dbReference>
<dbReference type="HOGENOM" id="CLU_000288_138_11_1"/>
<evidence type="ECO:0000313" key="4">
    <source>
        <dbReference type="Proteomes" id="UP000027222"/>
    </source>
</evidence>
<protein>
    <submittedName>
        <fullName evidence="3">Uncharacterized protein</fullName>
    </submittedName>
</protein>
<dbReference type="Proteomes" id="UP000027222">
    <property type="component" value="Unassembled WGS sequence"/>
</dbReference>
<proteinExistence type="predicted"/>